<keyword evidence="2" id="KW-1185">Reference proteome</keyword>
<reference evidence="1 2" key="1">
    <citation type="journal article" date="2016" name="Nat. Commun.">
        <title>Ectomycorrhizal ecology is imprinted in the genome of the dominant symbiotic fungus Cenococcum geophilum.</title>
        <authorList>
            <consortium name="DOE Joint Genome Institute"/>
            <person name="Peter M."/>
            <person name="Kohler A."/>
            <person name="Ohm R.A."/>
            <person name="Kuo A."/>
            <person name="Krutzmann J."/>
            <person name="Morin E."/>
            <person name="Arend M."/>
            <person name="Barry K.W."/>
            <person name="Binder M."/>
            <person name="Choi C."/>
            <person name="Clum A."/>
            <person name="Copeland A."/>
            <person name="Grisel N."/>
            <person name="Haridas S."/>
            <person name="Kipfer T."/>
            <person name="LaButti K."/>
            <person name="Lindquist E."/>
            <person name="Lipzen A."/>
            <person name="Maire R."/>
            <person name="Meier B."/>
            <person name="Mihaltcheva S."/>
            <person name="Molinier V."/>
            <person name="Murat C."/>
            <person name="Poggeler S."/>
            <person name="Quandt C.A."/>
            <person name="Sperisen C."/>
            <person name="Tritt A."/>
            <person name="Tisserant E."/>
            <person name="Crous P.W."/>
            <person name="Henrissat B."/>
            <person name="Nehls U."/>
            <person name="Egli S."/>
            <person name="Spatafora J.W."/>
            <person name="Grigoriev I.V."/>
            <person name="Martin F.M."/>
        </authorList>
    </citation>
    <scope>NUCLEOTIDE SEQUENCE [LARGE SCALE GENOMIC DNA]</scope>
    <source>
        <strain evidence="1 2">CBS 207.34</strain>
    </source>
</reference>
<organism evidence="1 2">
    <name type="scientific">Glonium stellatum</name>
    <dbReference type="NCBI Taxonomy" id="574774"/>
    <lineage>
        <taxon>Eukaryota</taxon>
        <taxon>Fungi</taxon>
        <taxon>Dikarya</taxon>
        <taxon>Ascomycota</taxon>
        <taxon>Pezizomycotina</taxon>
        <taxon>Dothideomycetes</taxon>
        <taxon>Pleosporomycetidae</taxon>
        <taxon>Gloniales</taxon>
        <taxon>Gloniaceae</taxon>
        <taxon>Glonium</taxon>
    </lineage>
</organism>
<evidence type="ECO:0000313" key="1">
    <source>
        <dbReference type="EMBL" id="OCL04639.1"/>
    </source>
</evidence>
<protein>
    <recommendedName>
        <fullName evidence="3">Dockerin type 1</fullName>
    </recommendedName>
</protein>
<accession>A0A8E2JPU0</accession>
<dbReference type="Pfam" id="PF15892">
    <property type="entry name" value="BNR_4"/>
    <property type="match status" value="1"/>
</dbReference>
<name>A0A8E2JPU0_9PEZI</name>
<dbReference type="OrthoDB" id="9978204at2759"/>
<sequence>MSGALPQPVISILGQDPPRIHRINANSFQQSAIVTVKGWQYAALYTSKHGKEDSNVCYITVGRRKVHSTANSEIESAEWEFISFGDYQQTIDDGHNTISLGVCTGDGTIQMSFDHHCDRLRFRSSVAEVATEPQKHVWSTALFGKMEHTLPGLEASEIMEEVTYPRFVNIDKDMILSYRLGQAGLGSDVLYHYSHKTHNYEYLGTHLTGVGNSPYVNGIDYKLGRIHLSWTYRRFIEYDGVFDKSSTVHKVQAGPNGPENNYTLSYMYSDNSGQSWCNSAGKTISEGKSSTVLPTTEGIVVFDLPTQSGILNQEAQAADAIGGFHVLNRENLSGKEEWMVYTRNRLGPWKKTPIFGLHPMEAGARGSICADMESNLYVILPGNTDSSLTVLRAFKSQNHDHFEIVWRGDGFDGEPLIDHGRLDESSVLSIFTRTSKDENGNRKVIVLDFNLSQG</sequence>
<dbReference type="Proteomes" id="UP000250140">
    <property type="component" value="Unassembled WGS sequence"/>
</dbReference>
<evidence type="ECO:0000313" key="2">
    <source>
        <dbReference type="Proteomes" id="UP000250140"/>
    </source>
</evidence>
<gene>
    <name evidence="1" type="ORF">AOQ84DRAFT_300473</name>
</gene>
<dbReference type="EMBL" id="KV750464">
    <property type="protein sequence ID" value="OCL04639.1"/>
    <property type="molecule type" value="Genomic_DNA"/>
</dbReference>
<proteinExistence type="predicted"/>
<evidence type="ECO:0008006" key="3">
    <source>
        <dbReference type="Google" id="ProtNLM"/>
    </source>
</evidence>
<dbReference type="AlphaFoldDB" id="A0A8E2JPU0"/>